<dbReference type="EMBL" id="CP089275">
    <property type="protein sequence ID" value="USP75047.1"/>
    <property type="molecule type" value="Genomic_DNA"/>
</dbReference>
<reference evidence="2" key="1">
    <citation type="submission" date="2021-12" db="EMBL/GenBank/DDBJ databases">
        <title>Curvularia clavata genome.</title>
        <authorList>
            <person name="Cao Y."/>
        </authorList>
    </citation>
    <scope>NUCLEOTIDE SEQUENCE</scope>
    <source>
        <strain evidence="2">Yc1106</strain>
    </source>
</reference>
<name>A0A9Q8Z3I6_CURCL</name>
<feature type="region of interest" description="Disordered" evidence="1">
    <location>
        <begin position="129"/>
        <end position="178"/>
    </location>
</feature>
<feature type="compositionally biased region" description="Polar residues" evidence="1">
    <location>
        <begin position="232"/>
        <end position="245"/>
    </location>
</feature>
<feature type="region of interest" description="Disordered" evidence="1">
    <location>
        <begin position="196"/>
        <end position="251"/>
    </location>
</feature>
<feature type="compositionally biased region" description="Basic and acidic residues" evidence="1">
    <location>
        <begin position="152"/>
        <end position="161"/>
    </location>
</feature>
<gene>
    <name evidence="2" type="ORF">yc1106_02321</name>
</gene>
<dbReference type="VEuPathDB" id="FungiDB:yc1106_02321"/>
<keyword evidence="3" id="KW-1185">Reference proteome</keyword>
<dbReference type="Proteomes" id="UP001056012">
    <property type="component" value="Chromosome 2"/>
</dbReference>
<feature type="region of interest" description="Disordered" evidence="1">
    <location>
        <begin position="88"/>
        <end position="109"/>
    </location>
</feature>
<protein>
    <submittedName>
        <fullName evidence="2">Uncharacterized protein</fullName>
    </submittedName>
</protein>
<feature type="region of interest" description="Disordered" evidence="1">
    <location>
        <begin position="314"/>
        <end position="340"/>
    </location>
</feature>
<evidence type="ECO:0000313" key="2">
    <source>
        <dbReference type="EMBL" id="USP75047.1"/>
    </source>
</evidence>
<evidence type="ECO:0000256" key="1">
    <source>
        <dbReference type="SAM" id="MobiDB-lite"/>
    </source>
</evidence>
<evidence type="ECO:0000313" key="3">
    <source>
        <dbReference type="Proteomes" id="UP001056012"/>
    </source>
</evidence>
<dbReference type="AlphaFoldDB" id="A0A9Q8Z3I6"/>
<proteinExistence type="predicted"/>
<sequence>MNDDIFDNMTDDMTVTTDDKHKSRVRLWAKRLGRCLSKCQPRRRCKASYLDTENPIPPPYRASITEHMPRHTFSIRKWKSASLRAGSINSRANNTGSTRAFPSQGKLQPNKRSNIRFERTIRLVNSSVSSLVGGPGSQSTRFPRKGSLYTPHESDTDKTVLEETETSIEGRGQEPLPGPRSVLSWLDSFHAHQVFHRGSPRSPTLRNDSAADLTVRPGQTRPHPADDIYRRTSPTQSATSTQGKSSAGIRICHPPPVHSHVALDAMSSENIKIWEQDWDEPTHHRLGSLKGLWRSPSQRFMLRNKDSIQRLKAESAEQDKPLENKQTGSQRLSQMRSMDRLQKIAEEERKADEEWSGTWKAFDRAFGGLAQS</sequence>
<accession>A0A9Q8Z3I6</accession>
<organism evidence="2 3">
    <name type="scientific">Curvularia clavata</name>
    <dbReference type="NCBI Taxonomy" id="95742"/>
    <lineage>
        <taxon>Eukaryota</taxon>
        <taxon>Fungi</taxon>
        <taxon>Dikarya</taxon>
        <taxon>Ascomycota</taxon>
        <taxon>Pezizomycotina</taxon>
        <taxon>Dothideomycetes</taxon>
        <taxon>Pleosporomycetidae</taxon>
        <taxon>Pleosporales</taxon>
        <taxon>Pleosporineae</taxon>
        <taxon>Pleosporaceae</taxon>
        <taxon>Curvularia</taxon>
    </lineage>
</organism>
<feature type="compositionally biased region" description="Basic and acidic residues" evidence="1">
    <location>
        <begin position="314"/>
        <end position="323"/>
    </location>
</feature>
<feature type="compositionally biased region" description="Polar residues" evidence="1">
    <location>
        <begin position="324"/>
        <end position="336"/>
    </location>
</feature>
<dbReference type="OrthoDB" id="3671123at2759"/>